<reference evidence="1" key="2">
    <citation type="submission" date="2020-09" db="EMBL/GenBank/DDBJ databases">
        <authorList>
            <person name="Luo X."/>
        </authorList>
    </citation>
    <scope>NUCLEOTIDE SEQUENCE</scope>
    <source>
        <strain evidence="1">TRM S81-3</strain>
    </source>
</reference>
<comment type="caution">
    <text evidence="1">The sequence shown here is derived from an EMBL/GenBank/DDBJ whole genome shotgun (WGS) entry which is preliminary data.</text>
</comment>
<organism evidence="1 2">
    <name type="scientific">Streptomyces griseicoloratus</name>
    <dbReference type="NCBI Taxonomy" id="2752516"/>
    <lineage>
        <taxon>Bacteria</taxon>
        <taxon>Bacillati</taxon>
        <taxon>Actinomycetota</taxon>
        <taxon>Actinomycetes</taxon>
        <taxon>Kitasatosporales</taxon>
        <taxon>Streptomycetaceae</taxon>
        <taxon>Streptomyces</taxon>
    </lineage>
</organism>
<proteinExistence type="predicted"/>
<sequence length="119" mass="12602">MASDESRLDVTIGDVSGSTFAIGDHAHAESHHGTTAPREEDIERLLDAIRELRADLGRTRATPQTADLDAALADAEDEITRTGNPGRSRLQRLRELLTDAESLTAVLASAATLAGLLGT</sequence>
<accession>A0A926KX99</accession>
<dbReference type="RefSeq" id="WP_188178735.1">
    <property type="nucleotide sequence ID" value="NZ_JACVQF010000025.1"/>
</dbReference>
<protein>
    <submittedName>
        <fullName evidence="1">Uncharacterized protein</fullName>
    </submittedName>
</protein>
<evidence type="ECO:0000313" key="1">
    <source>
        <dbReference type="EMBL" id="MBD0417646.1"/>
    </source>
</evidence>
<evidence type="ECO:0000313" key="2">
    <source>
        <dbReference type="Proteomes" id="UP000621210"/>
    </source>
</evidence>
<dbReference type="Proteomes" id="UP000621210">
    <property type="component" value="Unassembled WGS sequence"/>
</dbReference>
<dbReference type="EMBL" id="JACVQF010000025">
    <property type="protein sequence ID" value="MBD0417646.1"/>
    <property type="molecule type" value="Genomic_DNA"/>
</dbReference>
<name>A0A926KX99_9ACTN</name>
<dbReference type="AlphaFoldDB" id="A0A926KX99"/>
<keyword evidence="2" id="KW-1185">Reference proteome</keyword>
<gene>
    <name evidence="1" type="ORF">H0H10_00320</name>
</gene>
<reference evidence="1" key="1">
    <citation type="submission" date="2020-09" db="EMBL/GenBank/DDBJ databases">
        <title>Streptomyces grisecoloratus sp. nov., isolated from cotton soil.</title>
        <authorList>
            <person name="Xing L."/>
        </authorList>
    </citation>
    <scope>NUCLEOTIDE SEQUENCE</scope>
    <source>
        <strain evidence="1">TRM S81-3</strain>
    </source>
</reference>